<dbReference type="EMBL" id="CP022684">
    <property type="protein sequence ID" value="AUM11770.1"/>
    <property type="molecule type" value="Genomic_DNA"/>
</dbReference>
<name>A0A2K9LHQ7_9GAMM</name>
<keyword evidence="2" id="KW-1185">Reference proteome</keyword>
<dbReference type="Proteomes" id="UP000235116">
    <property type="component" value="Chromosome"/>
</dbReference>
<dbReference type="AlphaFoldDB" id="A0A2K9LHQ7"/>
<evidence type="ECO:0000313" key="2">
    <source>
        <dbReference type="Proteomes" id="UP000235116"/>
    </source>
</evidence>
<gene>
    <name evidence="1" type="ORF">Kalk_04760</name>
</gene>
<dbReference type="KEGG" id="kak:Kalk_04760"/>
<evidence type="ECO:0008006" key="3">
    <source>
        <dbReference type="Google" id="ProtNLM"/>
    </source>
</evidence>
<evidence type="ECO:0000313" key="1">
    <source>
        <dbReference type="EMBL" id="AUM11770.1"/>
    </source>
</evidence>
<proteinExistence type="predicted"/>
<dbReference type="RefSeq" id="WP_101893109.1">
    <property type="nucleotide sequence ID" value="NZ_CP022684.1"/>
</dbReference>
<sequence length="181" mass="20433">MNRQHQLNSGVLNAAPLKRPYVALMMDVIGRGLEAASQVDEKIQNEVKNLPEGFMFDMRALPNGPCFVMQKDSSGCLRYLGKTAPRKPDVSLKFKHLNHAFLVLSFQEGTARAFANDRLLVDGEIAYTMKLVRSLNRMESLILPKFVAVRALKRYPRLSLKEKLADGGRIYTRLAKNLVWG</sequence>
<protein>
    <recommendedName>
        <fullName evidence="3">SCP2 domain-containing protein</fullName>
    </recommendedName>
</protein>
<reference evidence="2" key="1">
    <citation type="submission" date="2017-08" db="EMBL/GenBank/DDBJ databases">
        <title>Direct submision.</title>
        <authorList>
            <person name="Kim S.-J."/>
            <person name="Rhee S.-K."/>
        </authorList>
    </citation>
    <scope>NUCLEOTIDE SEQUENCE [LARGE SCALE GENOMIC DNA]</scope>
    <source>
        <strain evidence="2">GI5</strain>
    </source>
</reference>
<organism evidence="1 2">
    <name type="scientific">Ketobacter alkanivorans</name>
    <dbReference type="NCBI Taxonomy" id="1917421"/>
    <lineage>
        <taxon>Bacteria</taxon>
        <taxon>Pseudomonadati</taxon>
        <taxon>Pseudomonadota</taxon>
        <taxon>Gammaproteobacteria</taxon>
        <taxon>Pseudomonadales</taxon>
        <taxon>Ketobacteraceae</taxon>
        <taxon>Ketobacter</taxon>
    </lineage>
</organism>
<dbReference type="OrthoDB" id="6702017at2"/>
<accession>A0A2K9LHQ7</accession>